<evidence type="ECO:0000313" key="2">
    <source>
        <dbReference type="Proteomes" id="UP000028821"/>
    </source>
</evidence>
<dbReference type="VEuPathDB" id="ToxoDB:TGMAS_417670"/>
<dbReference type="Proteomes" id="UP000028821">
    <property type="component" value="Unassembled WGS sequence"/>
</dbReference>
<gene>
    <name evidence="1" type="ORF">TGMAS_417670</name>
</gene>
<feature type="non-terminal residue" evidence="1">
    <location>
        <position position="1"/>
    </location>
</feature>
<proteinExistence type="predicted"/>
<sequence length="148" mass="16442">GKNDMHLHNDRSTWSMCAGLYYMVADRYSKKCIYSCASTCVHARERKELREGADVSLVDRGLQRRLFASSCTPALLDATATSVFSFLGLLALSTCMETQLALETHRGGSVFLLSKGGRNHSSFCQQGLFVERRHSAVPERPHLKVCLA</sequence>
<name>A0A086PI28_TOXGO</name>
<comment type="caution">
    <text evidence="1">The sequence shown here is derived from an EMBL/GenBank/DDBJ whole genome shotgun (WGS) entry which is preliminary data.</text>
</comment>
<organism evidence="1 2">
    <name type="scientific">Toxoplasma gondii MAS</name>
    <dbReference type="NCBI Taxonomy" id="943118"/>
    <lineage>
        <taxon>Eukaryota</taxon>
        <taxon>Sar</taxon>
        <taxon>Alveolata</taxon>
        <taxon>Apicomplexa</taxon>
        <taxon>Conoidasida</taxon>
        <taxon>Coccidia</taxon>
        <taxon>Eucoccidiorida</taxon>
        <taxon>Eimeriorina</taxon>
        <taxon>Sarcocystidae</taxon>
        <taxon>Toxoplasma</taxon>
    </lineage>
</organism>
<dbReference type="EMBL" id="AEXC02003138">
    <property type="protein sequence ID" value="KFH00010.1"/>
    <property type="molecule type" value="Genomic_DNA"/>
</dbReference>
<accession>A0A086PI28</accession>
<dbReference type="AlphaFoldDB" id="A0A086PI28"/>
<protein>
    <submittedName>
        <fullName evidence="1">Uncharacterized protein</fullName>
    </submittedName>
</protein>
<reference evidence="1 2" key="1">
    <citation type="submission" date="2014-04" db="EMBL/GenBank/DDBJ databases">
        <authorList>
            <person name="Sibley D."/>
            <person name="Venepally P."/>
            <person name="Karamycheva S."/>
            <person name="Hadjithomas M."/>
            <person name="Khan A."/>
            <person name="Brunk B."/>
            <person name="Roos D."/>
            <person name="Caler E."/>
            <person name="Lorenzi H."/>
        </authorList>
    </citation>
    <scope>NUCLEOTIDE SEQUENCE [LARGE SCALE GENOMIC DNA]</scope>
    <source>
        <strain evidence="1 2">MAS</strain>
    </source>
</reference>
<evidence type="ECO:0000313" key="1">
    <source>
        <dbReference type="EMBL" id="KFH00010.1"/>
    </source>
</evidence>